<keyword evidence="2" id="KW-1185">Reference proteome</keyword>
<reference evidence="1 2" key="2">
    <citation type="journal article" date="2022" name="Mol. Ecol. Resour.">
        <title>The genomes of chicory, endive, great burdock and yacon provide insights into Asteraceae paleo-polyploidization history and plant inulin production.</title>
        <authorList>
            <person name="Fan W."/>
            <person name="Wang S."/>
            <person name="Wang H."/>
            <person name="Wang A."/>
            <person name="Jiang F."/>
            <person name="Liu H."/>
            <person name="Zhao H."/>
            <person name="Xu D."/>
            <person name="Zhang Y."/>
        </authorList>
    </citation>
    <scope>NUCLEOTIDE SEQUENCE [LARGE SCALE GENOMIC DNA]</scope>
    <source>
        <strain evidence="2">cv. Yunnan</strain>
        <tissue evidence="1">Leaves</tissue>
    </source>
</reference>
<dbReference type="Proteomes" id="UP001056120">
    <property type="component" value="Linkage Group LG23"/>
</dbReference>
<reference evidence="2" key="1">
    <citation type="journal article" date="2022" name="Mol. Ecol. Resour.">
        <title>The genomes of chicory, endive, great burdock and yacon provide insights into Asteraceae palaeo-polyploidization history and plant inulin production.</title>
        <authorList>
            <person name="Fan W."/>
            <person name="Wang S."/>
            <person name="Wang H."/>
            <person name="Wang A."/>
            <person name="Jiang F."/>
            <person name="Liu H."/>
            <person name="Zhao H."/>
            <person name="Xu D."/>
            <person name="Zhang Y."/>
        </authorList>
    </citation>
    <scope>NUCLEOTIDE SEQUENCE [LARGE SCALE GENOMIC DNA]</scope>
    <source>
        <strain evidence="2">cv. Yunnan</strain>
    </source>
</reference>
<name>A0ACB9B835_9ASTR</name>
<proteinExistence type="predicted"/>
<evidence type="ECO:0000313" key="2">
    <source>
        <dbReference type="Proteomes" id="UP001056120"/>
    </source>
</evidence>
<gene>
    <name evidence="1" type="ORF">L1987_69556</name>
</gene>
<evidence type="ECO:0000313" key="1">
    <source>
        <dbReference type="EMBL" id="KAI3717753.1"/>
    </source>
</evidence>
<accession>A0ACB9B835</accession>
<organism evidence="1 2">
    <name type="scientific">Smallanthus sonchifolius</name>
    <dbReference type="NCBI Taxonomy" id="185202"/>
    <lineage>
        <taxon>Eukaryota</taxon>
        <taxon>Viridiplantae</taxon>
        <taxon>Streptophyta</taxon>
        <taxon>Embryophyta</taxon>
        <taxon>Tracheophyta</taxon>
        <taxon>Spermatophyta</taxon>
        <taxon>Magnoliopsida</taxon>
        <taxon>eudicotyledons</taxon>
        <taxon>Gunneridae</taxon>
        <taxon>Pentapetalae</taxon>
        <taxon>asterids</taxon>
        <taxon>campanulids</taxon>
        <taxon>Asterales</taxon>
        <taxon>Asteraceae</taxon>
        <taxon>Asteroideae</taxon>
        <taxon>Heliantheae alliance</taxon>
        <taxon>Millerieae</taxon>
        <taxon>Smallanthus</taxon>
    </lineage>
</organism>
<sequence length="264" mass="30316">MIQVMDALERALESELSVQVCFIQEKQVGKKEIVHRAGTLDVKVVGITDAGNLNSFDGPDYYLILDISPSGHCPQVVNAERNEVFTLNVTDIHDQVLTIYINKVESPLRYCDTIYDRKFAPLIHHVPNYLCHLTRNEQVVKKHSNVGEAKINLKNFIPAPQSVDTYVFDDCDGITARIKAMTNTHRPMWLQEFTYILKQPPTDENLHFEVINNESKKSIGRFDISLADVVTKKRTCTLEQIRNVDSTIRERLFLQVELQWRTSD</sequence>
<dbReference type="EMBL" id="CM042040">
    <property type="protein sequence ID" value="KAI3717753.1"/>
    <property type="molecule type" value="Genomic_DNA"/>
</dbReference>
<comment type="caution">
    <text evidence="1">The sequence shown here is derived from an EMBL/GenBank/DDBJ whole genome shotgun (WGS) entry which is preliminary data.</text>
</comment>
<protein>
    <submittedName>
        <fullName evidence="1">Uncharacterized protein</fullName>
    </submittedName>
</protein>